<evidence type="ECO:0000313" key="4">
    <source>
        <dbReference type="EMBL" id="SEF97765.1"/>
    </source>
</evidence>
<evidence type="ECO:0000256" key="2">
    <source>
        <dbReference type="SAM" id="MobiDB-lite"/>
    </source>
</evidence>
<proteinExistence type="predicted"/>
<gene>
    <name evidence="4" type="ORF">SAMN05216537_11512</name>
</gene>
<protein>
    <submittedName>
        <fullName evidence="4">Uncharacterized protein</fullName>
    </submittedName>
</protein>
<dbReference type="EMBL" id="FNUL01000015">
    <property type="protein sequence ID" value="SEF97765.1"/>
    <property type="molecule type" value="Genomic_DNA"/>
</dbReference>
<organism evidence="4 5">
    <name type="scientific">Lachnospira multipara</name>
    <dbReference type="NCBI Taxonomy" id="28051"/>
    <lineage>
        <taxon>Bacteria</taxon>
        <taxon>Bacillati</taxon>
        <taxon>Bacillota</taxon>
        <taxon>Clostridia</taxon>
        <taxon>Lachnospirales</taxon>
        <taxon>Lachnospiraceae</taxon>
        <taxon>Lachnospira</taxon>
    </lineage>
</organism>
<keyword evidence="3" id="KW-0472">Membrane</keyword>
<keyword evidence="3" id="KW-0812">Transmembrane</keyword>
<feature type="compositionally biased region" description="Gly residues" evidence="2">
    <location>
        <begin position="304"/>
        <end position="313"/>
    </location>
</feature>
<feature type="coiled-coil region" evidence="1">
    <location>
        <begin position="51"/>
        <end position="80"/>
    </location>
</feature>
<dbReference type="STRING" id="1410661.GCA_000702205_00765"/>
<reference evidence="4 5" key="1">
    <citation type="submission" date="2016-10" db="EMBL/GenBank/DDBJ databases">
        <authorList>
            <person name="de Groot N.N."/>
        </authorList>
    </citation>
    <scope>NUCLEOTIDE SEQUENCE [LARGE SCALE GENOMIC DNA]</scope>
    <source>
        <strain evidence="4 5">D15d</strain>
    </source>
</reference>
<keyword evidence="3" id="KW-1133">Transmembrane helix</keyword>
<feature type="compositionally biased region" description="Low complexity" evidence="2">
    <location>
        <begin position="284"/>
        <end position="303"/>
    </location>
</feature>
<evidence type="ECO:0000256" key="3">
    <source>
        <dbReference type="SAM" id="Phobius"/>
    </source>
</evidence>
<keyword evidence="1" id="KW-0175">Coiled coil</keyword>
<dbReference type="RefSeq" id="WP_103953279.1">
    <property type="nucleotide sequence ID" value="NZ_FNUL01000015.1"/>
</dbReference>
<dbReference type="Proteomes" id="UP000236726">
    <property type="component" value="Unassembled WGS sequence"/>
</dbReference>
<dbReference type="AlphaFoldDB" id="A0A1H5WE56"/>
<sequence length="358" mass="41316">MDELYERIKKKHWKAAIKRFMQSLVKLIPLFGVLIFILAMVLLSDNKIDRYVKKTAEIEQLIQENKLSEAKEKLDEIDNKSNYQNNLEIYIELLDMEAQDADPLKIYEVCKNFNFTKIAEGDLDAAMRESYDKYNELYTSMKKQEDDESKKASEEKENAKKKMWYDQFGDKAINVGMPSKAVDYCNTGKPTFHYFCTETDKETKEKVYVNIYYWADLENNRYSTICMKVVCRNTKISEVTRYGGTRFWGENNTPLFPVHKWDEKNFYTRRLDEELDVSKYKVGGYSPSSSGSTGSSGSSSGSSGSSGGSGSSGSSGKQIFNGSSYDPDDYDSPEDFADDTWGNDFDDWDDAYDYWEDW</sequence>
<evidence type="ECO:0000313" key="5">
    <source>
        <dbReference type="Proteomes" id="UP000236726"/>
    </source>
</evidence>
<name>A0A1H5WE56_9FIRM</name>
<accession>A0A1H5WE56</accession>
<keyword evidence="5" id="KW-1185">Reference proteome</keyword>
<evidence type="ECO:0000256" key="1">
    <source>
        <dbReference type="SAM" id="Coils"/>
    </source>
</evidence>
<feature type="transmembrane region" description="Helical" evidence="3">
    <location>
        <begin position="20"/>
        <end position="43"/>
    </location>
</feature>
<feature type="compositionally biased region" description="Acidic residues" evidence="2">
    <location>
        <begin position="326"/>
        <end position="338"/>
    </location>
</feature>
<feature type="region of interest" description="Disordered" evidence="2">
    <location>
        <begin position="284"/>
        <end position="346"/>
    </location>
</feature>